<organism evidence="1">
    <name type="scientific">viral metagenome</name>
    <dbReference type="NCBI Taxonomy" id="1070528"/>
    <lineage>
        <taxon>unclassified sequences</taxon>
        <taxon>metagenomes</taxon>
        <taxon>organismal metagenomes</taxon>
    </lineage>
</organism>
<gene>
    <name evidence="1" type="ORF">MM415B02174_0006</name>
</gene>
<evidence type="ECO:0000313" key="1">
    <source>
        <dbReference type="EMBL" id="QJA85796.1"/>
    </source>
</evidence>
<sequence>MDINKVERYDHNANLVTGTPIDWESDMVPIKLFEEQMEKANLLEGTVRIFREFIGYERSTKMLIDLCNVALDRVSDE</sequence>
<dbReference type="EMBL" id="MT142596">
    <property type="protein sequence ID" value="QJA85796.1"/>
    <property type="molecule type" value="Genomic_DNA"/>
</dbReference>
<name>A0A6M3KUR4_9ZZZZ</name>
<dbReference type="AlphaFoldDB" id="A0A6M3KUR4"/>
<accession>A0A6M3KUR4</accession>
<reference evidence="1" key="1">
    <citation type="submission" date="2020-03" db="EMBL/GenBank/DDBJ databases">
        <title>The deep terrestrial virosphere.</title>
        <authorList>
            <person name="Holmfeldt K."/>
            <person name="Nilsson E."/>
            <person name="Simone D."/>
            <person name="Lopez-Fernandez M."/>
            <person name="Wu X."/>
            <person name="de Brujin I."/>
            <person name="Lundin D."/>
            <person name="Andersson A."/>
            <person name="Bertilsson S."/>
            <person name="Dopson M."/>
        </authorList>
    </citation>
    <scope>NUCLEOTIDE SEQUENCE</scope>
    <source>
        <strain evidence="1">MM415B02174</strain>
    </source>
</reference>
<proteinExistence type="predicted"/>
<protein>
    <submittedName>
        <fullName evidence="1">Uncharacterized protein</fullName>
    </submittedName>
</protein>